<accession>A0ACA9SFN0</accession>
<feature type="non-terminal residue" evidence="1">
    <location>
        <position position="1"/>
    </location>
</feature>
<proteinExistence type="predicted"/>
<reference evidence="1" key="1">
    <citation type="submission" date="2021-06" db="EMBL/GenBank/DDBJ databases">
        <authorList>
            <person name="Kallberg Y."/>
            <person name="Tangrot J."/>
            <person name="Rosling A."/>
        </authorList>
    </citation>
    <scope>NUCLEOTIDE SEQUENCE</scope>
    <source>
        <strain evidence="1">MA461A</strain>
    </source>
</reference>
<dbReference type="Proteomes" id="UP000789920">
    <property type="component" value="Unassembled WGS sequence"/>
</dbReference>
<dbReference type="EMBL" id="CAJVQC010111062">
    <property type="protein sequence ID" value="CAG8835117.1"/>
    <property type="molecule type" value="Genomic_DNA"/>
</dbReference>
<organism evidence="1 2">
    <name type="scientific">Racocetra persica</name>
    <dbReference type="NCBI Taxonomy" id="160502"/>
    <lineage>
        <taxon>Eukaryota</taxon>
        <taxon>Fungi</taxon>
        <taxon>Fungi incertae sedis</taxon>
        <taxon>Mucoromycota</taxon>
        <taxon>Glomeromycotina</taxon>
        <taxon>Glomeromycetes</taxon>
        <taxon>Diversisporales</taxon>
        <taxon>Gigasporaceae</taxon>
        <taxon>Racocetra</taxon>
    </lineage>
</organism>
<protein>
    <submittedName>
        <fullName evidence="1">33692_t:CDS:1</fullName>
    </submittedName>
</protein>
<evidence type="ECO:0000313" key="2">
    <source>
        <dbReference type="Proteomes" id="UP000789920"/>
    </source>
</evidence>
<evidence type="ECO:0000313" key="1">
    <source>
        <dbReference type="EMBL" id="CAG8835117.1"/>
    </source>
</evidence>
<gene>
    <name evidence="1" type="ORF">RPERSI_LOCUS29436</name>
</gene>
<feature type="non-terminal residue" evidence="1">
    <location>
        <position position="49"/>
    </location>
</feature>
<name>A0ACA9SFN0_9GLOM</name>
<comment type="caution">
    <text evidence="1">The sequence shown here is derived from an EMBL/GenBank/DDBJ whole genome shotgun (WGS) entry which is preliminary data.</text>
</comment>
<keyword evidence="2" id="KW-1185">Reference proteome</keyword>
<sequence>NSFNHKDTFKYQKAMKPLCIAKVVSLGTIISNWLKTMLLLCCIIKIKHW</sequence>